<accession>A0A3S0RGW3</accession>
<evidence type="ECO:0000256" key="1">
    <source>
        <dbReference type="SAM" id="MobiDB-lite"/>
    </source>
</evidence>
<dbReference type="Proteomes" id="UP000267077">
    <property type="component" value="Unassembled WGS sequence"/>
</dbReference>
<organism evidence="2 3">
    <name type="scientific">Dyella dinghuensis</name>
    <dbReference type="NCBI Taxonomy" id="1920169"/>
    <lineage>
        <taxon>Bacteria</taxon>
        <taxon>Pseudomonadati</taxon>
        <taxon>Pseudomonadota</taxon>
        <taxon>Gammaproteobacteria</taxon>
        <taxon>Lysobacterales</taxon>
        <taxon>Rhodanobacteraceae</taxon>
        <taxon>Dyella</taxon>
    </lineage>
</organism>
<gene>
    <name evidence="2" type="ORF">EKH79_00945</name>
</gene>
<sequence length="143" mass="15240">MEAANSTGIFRLSYAGRWACVAMGLLTGGCSHATRKSAPPPPQPPHQAVITGIPACDAYLNNYLTCHRAASTYSDATLQTHYQAMTQSLQHDANDPLVRPYLNDRCMGLTQQMTAALNGRSCSAHAPSTQPANLTPSATPPRT</sequence>
<dbReference type="EMBL" id="RYZR01000001">
    <property type="protein sequence ID" value="RUL67199.1"/>
    <property type="molecule type" value="Genomic_DNA"/>
</dbReference>
<comment type="caution">
    <text evidence="2">The sequence shown here is derived from an EMBL/GenBank/DDBJ whole genome shotgun (WGS) entry which is preliminary data.</text>
</comment>
<dbReference type="RefSeq" id="WP_126671910.1">
    <property type="nucleotide sequence ID" value="NZ_RYZR01000001.1"/>
</dbReference>
<evidence type="ECO:0000313" key="2">
    <source>
        <dbReference type="EMBL" id="RUL67199.1"/>
    </source>
</evidence>
<protein>
    <submittedName>
        <fullName evidence="2">Uncharacterized protein</fullName>
    </submittedName>
</protein>
<reference evidence="2 3" key="1">
    <citation type="submission" date="2018-12" db="EMBL/GenBank/DDBJ databases">
        <title>Dyella dinghuensis sp. nov. DHOA06 and Dyella choica sp. nov. 4M-K27, isolated from forest soil.</title>
        <authorList>
            <person name="Qiu L.-H."/>
            <person name="Gao Z.-H."/>
        </authorList>
    </citation>
    <scope>NUCLEOTIDE SEQUENCE [LARGE SCALE GENOMIC DNA]</scope>
    <source>
        <strain evidence="2 3">DHOA06</strain>
    </source>
</reference>
<proteinExistence type="predicted"/>
<evidence type="ECO:0000313" key="3">
    <source>
        <dbReference type="Proteomes" id="UP000267077"/>
    </source>
</evidence>
<dbReference type="OrthoDB" id="5952783at2"/>
<keyword evidence="3" id="KW-1185">Reference proteome</keyword>
<feature type="compositionally biased region" description="Polar residues" evidence="1">
    <location>
        <begin position="126"/>
        <end position="137"/>
    </location>
</feature>
<dbReference type="AlphaFoldDB" id="A0A3S0RGW3"/>
<name>A0A3S0RGW3_9GAMM</name>
<feature type="region of interest" description="Disordered" evidence="1">
    <location>
        <begin position="121"/>
        <end position="143"/>
    </location>
</feature>